<dbReference type="RefSeq" id="WP_136537286.1">
    <property type="nucleotide sequence ID" value="NZ_STGY01000083.1"/>
</dbReference>
<dbReference type="AlphaFoldDB" id="A0A4S8PU66"/>
<evidence type="ECO:0000313" key="2">
    <source>
        <dbReference type="Proteomes" id="UP000308760"/>
    </source>
</evidence>
<organism evidence="1 2">
    <name type="scientific">Glycomyces buryatensis</name>
    <dbReference type="NCBI Taxonomy" id="2570927"/>
    <lineage>
        <taxon>Bacteria</taxon>
        <taxon>Bacillati</taxon>
        <taxon>Actinomycetota</taxon>
        <taxon>Actinomycetes</taxon>
        <taxon>Glycomycetales</taxon>
        <taxon>Glycomycetaceae</taxon>
        <taxon>Glycomyces</taxon>
    </lineage>
</organism>
<name>A0A4S8PU66_9ACTN</name>
<dbReference type="EMBL" id="STGY01000083">
    <property type="protein sequence ID" value="THV33405.1"/>
    <property type="molecule type" value="Genomic_DNA"/>
</dbReference>
<keyword evidence="2" id="KW-1185">Reference proteome</keyword>
<reference evidence="2" key="1">
    <citation type="submission" date="2019-04" db="EMBL/GenBank/DDBJ databases">
        <title>Nocardioides xinjiangensis sp. nov.</title>
        <authorList>
            <person name="Liu S."/>
        </authorList>
    </citation>
    <scope>NUCLEOTIDE SEQUENCE [LARGE SCALE GENOMIC DNA]</scope>
    <source>
        <strain evidence="2">18</strain>
    </source>
</reference>
<accession>A0A4S8PU66</accession>
<dbReference type="OrthoDB" id="9949841at2"/>
<comment type="caution">
    <text evidence="1">The sequence shown here is derived from an EMBL/GenBank/DDBJ whole genome shotgun (WGS) entry which is preliminary data.</text>
</comment>
<gene>
    <name evidence="1" type="ORF">FAB82_24980</name>
</gene>
<evidence type="ECO:0000313" key="1">
    <source>
        <dbReference type="EMBL" id="THV33405.1"/>
    </source>
</evidence>
<dbReference type="Proteomes" id="UP000308760">
    <property type="component" value="Unassembled WGS sequence"/>
</dbReference>
<reference evidence="1 2" key="2">
    <citation type="submission" date="2019-05" db="EMBL/GenBank/DDBJ databases">
        <title>Glycomyces buryatensis sp. nov.</title>
        <authorList>
            <person name="Nikitina E."/>
        </authorList>
    </citation>
    <scope>NUCLEOTIDE SEQUENCE [LARGE SCALE GENOMIC DNA]</scope>
    <source>
        <strain evidence="1 2">18</strain>
    </source>
</reference>
<protein>
    <submittedName>
        <fullName evidence="1">Uncharacterized protein</fullName>
    </submittedName>
</protein>
<sequence>MPRREVHYLGFDISLIAFSELLPAARCYNRVDVAFPWRPYDEGAEDAMAILPDRLAALEEVRRQAEELETVDGDGTPDEWLTPLDELIETLDNITNWQGGPEADMLFVLTVDLQETQVEELGTVATDVGLGNECADIHAWKFFPDIPA</sequence>
<proteinExistence type="predicted"/>